<dbReference type="PROSITE" id="PS51186">
    <property type="entry name" value="GNAT"/>
    <property type="match status" value="1"/>
</dbReference>
<name>A0A4Q4L457_9PSED</name>
<protein>
    <submittedName>
        <fullName evidence="2">GNAT family N-acetyltransferase</fullName>
    </submittedName>
</protein>
<evidence type="ECO:0000259" key="1">
    <source>
        <dbReference type="PROSITE" id="PS51186"/>
    </source>
</evidence>
<dbReference type="CDD" id="cd04301">
    <property type="entry name" value="NAT_SF"/>
    <property type="match status" value="1"/>
</dbReference>
<dbReference type="Proteomes" id="UP000291107">
    <property type="component" value="Unassembled WGS sequence"/>
</dbReference>
<dbReference type="InterPro" id="IPR016181">
    <property type="entry name" value="Acyl_CoA_acyltransferase"/>
</dbReference>
<dbReference type="InterPro" id="IPR052564">
    <property type="entry name" value="N-acetyltrans/Recomb-assoc"/>
</dbReference>
<accession>A0A4Q4L457</accession>
<dbReference type="Gene3D" id="3.40.630.30">
    <property type="match status" value="1"/>
</dbReference>
<organism evidence="2 3">
    <name type="scientific">Pseudomonas koreensis</name>
    <dbReference type="NCBI Taxonomy" id="198620"/>
    <lineage>
        <taxon>Bacteria</taxon>
        <taxon>Pseudomonadati</taxon>
        <taxon>Pseudomonadota</taxon>
        <taxon>Gammaproteobacteria</taxon>
        <taxon>Pseudomonadales</taxon>
        <taxon>Pseudomonadaceae</taxon>
        <taxon>Pseudomonas</taxon>
    </lineage>
</organism>
<proteinExistence type="predicted"/>
<reference evidence="2 3" key="1">
    <citation type="submission" date="2019-02" db="EMBL/GenBank/DDBJ databases">
        <title>Genome of Pseudomonas korensis isolated from heavy metal contaminated environment.</title>
        <authorList>
            <person name="Ayangbenro A.S."/>
            <person name="Babalola O."/>
        </authorList>
    </citation>
    <scope>NUCLEOTIDE SEQUENCE [LARGE SCALE GENOMIC DNA]</scope>
    <source>
        <strain evidence="2 3">AB36</strain>
    </source>
</reference>
<dbReference type="GO" id="GO:0016747">
    <property type="term" value="F:acyltransferase activity, transferring groups other than amino-acyl groups"/>
    <property type="evidence" value="ECO:0007669"/>
    <property type="project" value="InterPro"/>
</dbReference>
<dbReference type="PANTHER" id="PTHR43451">
    <property type="entry name" value="ACETYLTRANSFERASE (GNAT) FAMILY PROTEIN"/>
    <property type="match status" value="1"/>
</dbReference>
<dbReference type="Pfam" id="PF13673">
    <property type="entry name" value="Acetyltransf_10"/>
    <property type="match status" value="1"/>
</dbReference>
<keyword evidence="2" id="KW-0808">Transferase</keyword>
<dbReference type="SUPFAM" id="SSF55729">
    <property type="entry name" value="Acyl-CoA N-acyltransferases (Nat)"/>
    <property type="match status" value="1"/>
</dbReference>
<sequence length="191" mass="21664">MQVADLCDWARKRRRRQALCAWGICCDKCCTRSGQARSYWVDIQIHIARDADASAISETIIKTLRESNARDYPPDIIDRVIESFSPSNILRFLTERQVLVATLDSQIVATASLDQDIVRSVFVDPDFQGMGVGRQLMKSIQSLAMDTGFNLLRVPSSVTAEGFYASLGFEKIRDEFHQTERTIIMAKKLKR</sequence>
<feature type="domain" description="N-acetyltransferase" evidence="1">
    <location>
        <begin position="43"/>
        <end position="190"/>
    </location>
</feature>
<evidence type="ECO:0000313" key="2">
    <source>
        <dbReference type="EMBL" id="RYM41803.1"/>
    </source>
</evidence>
<gene>
    <name evidence="2" type="ORF">EVS84_11580</name>
</gene>
<comment type="caution">
    <text evidence="2">The sequence shown here is derived from an EMBL/GenBank/DDBJ whole genome shotgun (WGS) entry which is preliminary data.</text>
</comment>
<evidence type="ECO:0000313" key="3">
    <source>
        <dbReference type="Proteomes" id="UP000291107"/>
    </source>
</evidence>
<dbReference type="AlphaFoldDB" id="A0A4Q4L457"/>
<dbReference type="EMBL" id="SEUB01000004">
    <property type="protein sequence ID" value="RYM41803.1"/>
    <property type="molecule type" value="Genomic_DNA"/>
</dbReference>
<dbReference type="InterPro" id="IPR000182">
    <property type="entry name" value="GNAT_dom"/>
</dbReference>
<dbReference type="PANTHER" id="PTHR43451:SF1">
    <property type="entry name" value="ACETYLTRANSFERASE"/>
    <property type="match status" value="1"/>
</dbReference>